<dbReference type="STRING" id="1194695.A0A5A7T0L8"/>
<dbReference type="EMBL" id="SSTD01005839">
    <property type="protein sequence ID" value="TYK21223.1"/>
    <property type="molecule type" value="Genomic_DNA"/>
</dbReference>
<name>A0A5A7T0L8_CUCMM</name>
<dbReference type="AlphaFoldDB" id="A0A5A7T0L8"/>
<evidence type="ECO:0000313" key="1">
    <source>
        <dbReference type="EMBL" id="KAA0036982.1"/>
    </source>
</evidence>
<comment type="caution">
    <text evidence="1">The sequence shown here is derived from an EMBL/GenBank/DDBJ whole genome shotgun (WGS) entry which is preliminary data.</text>
</comment>
<sequence length="75" mass="8581">MDHSRLADSTECPCTTKRTPNAKGYYYLCDVGYPNAEGFLTPYKGQRYHLQEWHGAGNAQTNTKEEYFNMKHSSA</sequence>
<evidence type="ECO:0000313" key="2">
    <source>
        <dbReference type="EMBL" id="TYK21223.1"/>
    </source>
</evidence>
<gene>
    <name evidence="2" type="ORF">E5676_scaffold359G00320</name>
    <name evidence="1" type="ORF">E6C27_scaffold86G00630</name>
</gene>
<accession>A0A5A7T0L8</accession>
<proteinExistence type="predicted"/>
<reference evidence="3 4" key="1">
    <citation type="submission" date="2019-08" db="EMBL/GenBank/DDBJ databases">
        <title>Draft genome sequences of two oriental melons (Cucumis melo L. var makuwa).</title>
        <authorList>
            <person name="Kwon S.-Y."/>
        </authorList>
    </citation>
    <scope>NUCLEOTIDE SEQUENCE [LARGE SCALE GENOMIC DNA]</scope>
    <source>
        <strain evidence="4">cv. Chang Bougi</strain>
        <strain evidence="3">cv. SW 3</strain>
        <tissue evidence="1">Leaf</tissue>
    </source>
</reference>
<evidence type="ECO:0000313" key="3">
    <source>
        <dbReference type="Proteomes" id="UP000321393"/>
    </source>
</evidence>
<evidence type="ECO:0000313" key="4">
    <source>
        <dbReference type="Proteomes" id="UP000321947"/>
    </source>
</evidence>
<dbReference type="EMBL" id="SSTE01019085">
    <property type="protein sequence ID" value="KAA0036982.1"/>
    <property type="molecule type" value="Genomic_DNA"/>
</dbReference>
<protein>
    <submittedName>
        <fullName evidence="1">Retrotransposon protein</fullName>
    </submittedName>
</protein>
<dbReference type="Proteomes" id="UP000321393">
    <property type="component" value="Unassembled WGS sequence"/>
</dbReference>
<organism evidence="1 3">
    <name type="scientific">Cucumis melo var. makuwa</name>
    <name type="common">Oriental melon</name>
    <dbReference type="NCBI Taxonomy" id="1194695"/>
    <lineage>
        <taxon>Eukaryota</taxon>
        <taxon>Viridiplantae</taxon>
        <taxon>Streptophyta</taxon>
        <taxon>Embryophyta</taxon>
        <taxon>Tracheophyta</taxon>
        <taxon>Spermatophyta</taxon>
        <taxon>Magnoliopsida</taxon>
        <taxon>eudicotyledons</taxon>
        <taxon>Gunneridae</taxon>
        <taxon>Pentapetalae</taxon>
        <taxon>rosids</taxon>
        <taxon>fabids</taxon>
        <taxon>Cucurbitales</taxon>
        <taxon>Cucurbitaceae</taxon>
        <taxon>Benincaseae</taxon>
        <taxon>Cucumis</taxon>
    </lineage>
</organism>
<dbReference type="OrthoDB" id="909720at2759"/>
<dbReference type="Proteomes" id="UP000321947">
    <property type="component" value="Unassembled WGS sequence"/>
</dbReference>